<dbReference type="Proteomes" id="UP000285517">
    <property type="component" value="Chromosome"/>
</dbReference>
<sequence>MALKSGTKGTSSAVYPGSMSDAMAQAFREEWPTVMGDAPVPASNEQMNLIFRAVSQGVIRHLKQNCSSMRVAITVTIGGSTYNGTGTVNDIDIT</sequence>
<organism evidence="1 2">
    <name type="scientific">Aequorivita ciconiae</name>
    <dbReference type="NCBI Taxonomy" id="2494375"/>
    <lineage>
        <taxon>Bacteria</taxon>
        <taxon>Pseudomonadati</taxon>
        <taxon>Bacteroidota</taxon>
        <taxon>Flavobacteriia</taxon>
        <taxon>Flavobacteriales</taxon>
        <taxon>Flavobacteriaceae</taxon>
        <taxon>Aequorivita</taxon>
    </lineage>
</organism>
<dbReference type="AlphaFoldDB" id="A0A410G3M4"/>
<reference evidence="1 2" key="1">
    <citation type="submission" date="2019-01" db="EMBL/GenBank/DDBJ databases">
        <title>Complete genome sequencing of Aequorivita sp. H23M31.</title>
        <authorList>
            <person name="Bae J.-W."/>
        </authorList>
    </citation>
    <scope>NUCLEOTIDE SEQUENCE [LARGE SCALE GENOMIC DNA]</scope>
    <source>
        <strain evidence="1 2">H23M31</strain>
    </source>
</reference>
<proteinExistence type="predicted"/>
<evidence type="ECO:0000313" key="1">
    <source>
        <dbReference type="EMBL" id="QAA81839.1"/>
    </source>
</evidence>
<evidence type="ECO:0000313" key="2">
    <source>
        <dbReference type="Proteomes" id="UP000285517"/>
    </source>
</evidence>
<accession>A0A410G3M4</accession>
<dbReference type="KEGG" id="aev:EI546_08960"/>
<gene>
    <name evidence="1" type="ORF">EI546_08960</name>
</gene>
<protein>
    <submittedName>
        <fullName evidence="1">Uncharacterized protein</fullName>
    </submittedName>
</protein>
<keyword evidence="2" id="KW-1185">Reference proteome</keyword>
<name>A0A410G3M4_9FLAO</name>
<dbReference type="OrthoDB" id="769707at2"/>
<dbReference type="RefSeq" id="WP_128250220.1">
    <property type="nucleotide sequence ID" value="NZ_CP034951.1"/>
</dbReference>
<dbReference type="EMBL" id="CP034951">
    <property type="protein sequence ID" value="QAA81839.1"/>
    <property type="molecule type" value="Genomic_DNA"/>
</dbReference>